<gene>
    <name evidence="1" type="ORF">A5CBH24_04150</name>
</gene>
<dbReference type="AlphaFoldDB" id="A0A4Y1XRP5"/>
<accession>A0A4Y1XRP5</accession>
<accession>A0A4Y1WQ89</accession>
<dbReference type="Proteomes" id="UP000318946">
    <property type="component" value="Chromosome"/>
</dbReference>
<dbReference type="EMBL" id="AP019735">
    <property type="protein sequence ID" value="BBL03102.1"/>
    <property type="molecule type" value="Genomic_DNA"/>
</dbReference>
<evidence type="ECO:0000313" key="2">
    <source>
        <dbReference type="Proteomes" id="UP000318946"/>
    </source>
</evidence>
<keyword evidence="2" id="KW-1185">Reference proteome</keyword>
<reference evidence="2" key="1">
    <citation type="submission" date="2019-06" db="EMBL/GenBank/DDBJ databases">
        <title>Alistipes onderdonkii subsp. vulgaris subsp. nov., Alistipes dispar sp. nov. and Alistipes communis sp. nov., isolated from human faeces, and creation of Alistipes onderdonkii subsp. onderdonkii subsp. nov.</title>
        <authorList>
            <person name="Sakamoto M."/>
            <person name="Ikeyama N."/>
            <person name="Ogata Y."/>
            <person name="Suda W."/>
            <person name="Iino T."/>
            <person name="Hattori M."/>
            <person name="Ohkuma M."/>
        </authorList>
    </citation>
    <scope>NUCLEOTIDE SEQUENCE [LARGE SCALE GENOMIC DNA]</scope>
    <source>
        <strain evidence="2">5CBH24</strain>
    </source>
</reference>
<sequence>MIVTSNSYSSNVGLAIEVVTALYKAGALLLIYDAEKLLRILREGDYVRLVPDSYHIYGLSRRRCCL</sequence>
<protein>
    <submittedName>
        <fullName evidence="1">Uncharacterized protein</fullName>
    </submittedName>
</protein>
<dbReference type="KEGG" id="acou:A5CBH24_04150"/>
<proteinExistence type="predicted"/>
<organism evidence="1 2">
    <name type="scientific">Alistipes communis</name>
    <dbReference type="NCBI Taxonomy" id="2585118"/>
    <lineage>
        <taxon>Bacteria</taxon>
        <taxon>Pseudomonadati</taxon>
        <taxon>Bacteroidota</taxon>
        <taxon>Bacteroidia</taxon>
        <taxon>Bacteroidales</taxon>
        <taxon>Rikenellaceae</taxon>
        <taxon>Alistipes</taxon>
    </lineage>
</organism>
<evidence type="ECO:0000313" key="1">
    <source>
        <dbReference type="EMBL" id="BBL03102.1"/>
    </source>
</evidence>
<name>A0A4Y1XRP5_9BACT</name>